<dbReference type="PANTHER" id="PTHR37299">
    <property type="entry name" value="TRANSCRIPTIONAL REGULATOR-RELATED"/>
    <property type="match status" value="1"/>
</dbReference>
<proteinExistence type="predicted"/>
<feature type="domain" description="Response regulatory" evidence="2">
    <location>
        <begin position="3"/>
        <end position="116"/>
    </location>
</feature>
<sequence length="247" mass="28150">MLTAILIDDEKGCLDTLEIELQTYCADVKVLAKFQSAEKALEMLDTIRPDMIFLDISMPQMNGFDFLLKIPKINFEVIFCTAYDAYALTAFEFCAIDYLLKPISKEKLIRAVDKVRQKQSKQVDIQNLELLLANMRGGIHHKPNVAVPTPEGLEFISINDIIYAEADGNYSRIMMANKEKVLISRTLKDLETLLSNHPFVRIHQSYLVNLTHIKKYIKGEGGYVVMNNGTSLQVSRANRMKLMDLVR</sequence>
<dbReference type="InterPro" id="IPR001789">
    <property type="entry name" value="Sig_transdc_resp-reg_receiver"/>
</dbReference>
<dbReference type="AlphaFoldDB" id="A0A4V1ZCY3"/>
<gene>
    <name evidence="4" type="ORF">EWM59_17730</name>
</gene>
<reference evidence="4 5" key="1">
    <citation type="submission" date="2019-02" db="EMBL/GenBank/DDBJ databases">
        <title>Bacterial novel species Emticicia sp. 17J42-9 isolated from soil.</title>
        <authorList>
            <person name="Jung H.-Y."/>
        </authorList>
    </citation>
    <scope>NUCLEOTIDE SEQUENCE [LARGE SCALE GENOMIC DNA]</scope>
    <source>
        <strain evidence="4 5">17J42-9</strain>
    </source>
</reference>
<evidence type="ECO:0000313" key="4">
    <source>
        <dbReference type="EMBL" id="RYU94260.1"/>
    </source>
</evidence>
<protein>
    <submittedName>
        <fullName evidence="4">Response regulator transcription factor</fullName>
    </submittedName>
</protein>
<comment type="caution">
    <text evidence="4">The sequence shown here is derived from an EMBL/GenBank/DDBJ whole genome shotgun (WGS) entry which is preliminary data.</text>
</comment>
<organism evidence="4 5">
    <name type="scientific">Emticicia agri</name>
    <dbReference type="NCBI Taxonomy" id="2492393"/>
    <lineage>
        <taxon>Bacteria</taxon>
        <taxon>Pseudomonadati</taxon>
        <taxon>Bacteroidota</taxon>
        <taxon>Cytophagia</taxon>
        <taxon>Cytophagales</taxon>
        <taxon>Leadbetterellaceae</taxon>
        <taxon>Emticicia</taxon>
    </lineage>
</organism>
<name>A0A4V1ZCY3_9BACT</name>
<dbReference type="EMBL" id="SEWF01000028">
    <property type="protein sequence ID" value="RYU94260.1"/>
    <property type="molecule type" value="Genomic_DNA"/>
</dbReference>
<feature type="modified residue" description="4-aspartylphosphate" evidence="1">
    <location>
        <position position="55"/>
    </location>
</feature>
<dbReference type="InterPro" id="IPR007492">
    <property type="entry name" value="LytTR_DNA-bd_dom"/>
</dbReference>
<dbReference type="RefSeq" id="WP_130022596.1">
    <property type="nucleotide sequence ID" value="NZ_SEWF01000028.1"/>
</dbReference>
<dbReference type="PROSITE" id="PS50930">
    <property type="entry name" value="HTH_LYTTR"/>
    <property type="match status" value="1"/>
</dbReference>
<dbReference type="SUPFAM" id="SSF52172">
    <property type="entry name" value="CheY-like"/>
    <property type="match status" value="1"/>
</dbReference>
<keyword evidence="5" id="KW-1185">Reference proteome</keyword>
<dbReference type="PROSITE" id="PS50110">
    <property type="entry name" value="RESPONSE_REGULATORY"/>
    <property type="match status" value="1"/>
</dbReference>
<dbReference type="PANTHER" id="PTHR37299:SF1">
    <property type="entry name" value="STAGE 0 SPORULATION PROTEIN A HOMOLOG"/>
    <property type="match status" value="1"/>
</dbReference>
<accession>A0A4V1ZCY3</accession>
<evidence type="ECO:0000259" key="3">
    <source>
        <dbReference type="PROSITE" id="PS50930"/>
    </source>
</evidence>
<dbReference type="SMART" id="SM00850">
    <property type="entry name" value="LytTR"/>
    <property type="match status" value="1"/>
</dbReference>
<keyword evidence="1" id="KW-0597">Phosphoprotein</keyword>
<dbReference type="GO" id="GO:0003677">
    <property type="term" value="F:DNA binding"/>
    <property type="evidence" value="ECO:0007669"/>
    <property type="project" value="InterPro"/>
</dbReference>
<feature type="domain" description="HTH LytTR-type" evidence="3">
    <location>
        <begin position="145"/>
        <end position="247"/>
    </location>
</feature>
<dbReference type="Proteomes" id="UP000293162">
    <property type="component" value="Unassembled WGS sequence"/>
</dbReference>
<evidence type="ECO:0000259" key="2">
    <source>
        <dbReference type="PROSITE" id="PS50110"/>
    </source>
</evidence>
<evidence type="ECO:0000313" key="5">
    <source>
        <dbReference type="Proteomes" id="UP000293162"/>
    </source>
</evidence>
<dbReference type="InterPro" id="IPR011006">
    <property type="entry name" value="CheY-like_superfamily"/>
</dbReference>
<dbReference type="Pfam" id="PF04397">
    <property type="entry name" value="LytTR"/>
    <property type="match status" value="1"/>
</dbReference>
<evidence type="ECO:0000256" key="1">
    <source>
        <dbReference type="PROSITE-ProRule" id="PRU00169"/>
    </source>
</evidence>
<dbReference type="SMART" id="SM00448">
    <property type="entry name" value="REC"/>
    <property type="match status" value="1"/>
</dbReference>
<dbReference type="Pfam" id="PF00072">
    <property type="entry name" value="Response_reg"/>
    <property type="match status" value="1"/>
</dbReference>
<dbReference type="InterPro" id="IPR046947">
    <property type="entry name" value="LytR-like"/>
</dbReference>
<dbReference type="Gene3D" id="2.40.50.1020">
    <property type="entry name" value="LytTr DNA-binding domain"/>
    <property type="match status" value="1"/>
</dbReference>
<dbReference type="GO" id="GO:0000156">
    <property type="term" value="F:phosphorelay response regulator activity"/>
    <property type="evidence" value="ECO:0007669"/>
    <property type="project" value="InterPro"/>
</dbReference>
<dbReference type="Gene3D" id="3.40.50.2300">
    <property type="match status" value="1"/>
</dbReference>
<dbReference type="OrthoDB" id="1646880at2"/>